<feature type="compositionally biased region" description="Basic and acidic residues" evidence="1">
    <location>
        <begin position="12"/>
        <end position="28"/>
    </location>
</feature>
<reference evidence="2 3" key="1">
    <citation type="submission" date="2023-03" db="EMBL/GenBank/DDBJ databases">
        <title>High recombination rates correlate with genetic variation in Cardiocondyla obscurior ants.</title>
        <authorList>
            <person name="Errbii M."/>
        </authorList>
    </citation>
    <scope>NUCLEOTIDE SEQUENCE [LARGE SCALE GENOMIC DNA]</scope>
    <source>
        <strain evidence="2">Alpha-2009</strain>
        <tissue evidence="2">Whole body</tissue>
    </source>
</reference>
<accession>A0AAW2EHI2</accession>
<keyword evidence="3" id="KW-1185">Reference proteome</keyword>
<protein>
    <submittedName>
        <fullName evidence="2">Uncharacterized protein</fullName>
    </submittedName>
</protein>
<evidence type="ECO:0000256" key="1">
    <source>
        <dbReference type="SAM" id="MobiDB-lite"/>
    </source>
</evidence>
<sequence length="148" mass="17906">MRFLRRKRSRMKNREQKRRDNRRSTKTRDVCSNAYPRRTLNADCVRIAFIIRGRNHETRIPKKKKNRGAIKSREVTSSSGSRSCRPRGSLCTSAFRRTRNTRRADYVYDERHTQVPHDTKHMYKCSYIVIYREDDRRMRARRSAEVPR</sequence>
<feature type="compositionally biased region" description="Low complexity" evidence="1">
    <location>
        <begin position="75"/>
        <end position="88"/>
    </location>
</feature>
<feature type="region of interest" description="Disordered" evidence="1">
    <location>
        <begin position="55"/>
        <end position="88"/>
    </location>
</feature>
<comment type="caution">
    <text evidence="2">The sequence shown here is derived from an EMBL/GenBank/DDBJ whole genome shotgun (WGS) entry which is preliminary data.</text>
</comment>
<feature type="compositionally biased region" description="Basic residues" evidence="1">
    <location>
        <begin position="1"/>
        <end position="11"/>
    </location>
</feature>
<name>A0AAW2EHI2_9HYME</name>
<gene>
    <name evidence="2" type="ORF">PUN28_017488</name>
</gene>
<feature type="compositionally biased region" description="Basic residues" evidence="1">
    <location>
        <begin position="61"/>
        <end position="70"/>
    </location>
</feature>
<organism evidence="2 3">
    <name type="scientific">Cardiocondyla obscurior</name>
    <dbReference type="NCBI Taxonomy" id="286306"/>
    <lineage>
        <taxon>Eukaryota</taxon>
        <taxon>Metazoa</taxon>
        <taxon>Ecdysozoa</taxon>
        <taxon>Arthropoda</taxon>
        <taxon>Hexapoda</taxon>
        <taxon>Insecta</taxon>
        <taxon>Pterygota</taxon>
        <taxon>Neoptera</taxon>
        <taxon>Endopterygota</taxon>
        <taxon>Hymenoptera</taxon>
        <taxon>Apocrita</taxon>
        <taxon>Aculeata</taxon>
        <taxon>Formicoidea</taxon>
        <taxon>Formicidae</taxon>
        <taxon>Myrmicinae</taxon>
        <taxon>Cardiocondyla</taxon>
    </lineage>
</organism>
<proteinExistence type="predicted"/>
<dbReference type="Proteomes" id="UP001430953">
    <property type="component" value="Unassembled WGS sequence"/>
</dbReference>
<dbReference type="AlphaFoldDB" id="A0AAW2EHI2"/>
<dbReference type="EMBL" id="JADYXP020000021">
    <property type="protein sequence ID" value="KAL0103183.1"/>
    <property type="molecule type" value="Genomic_DNA"/>
</dbReference>
<evidence type="ECO:0000313" key="2">
    <source>
        <dbReference type="EMBL" id="KAL0103183.1"/>
    </source>
</evidence>
<feature type="region of interest" description="Disordered" evidence="1">
    <location>
        <begin position="1"/>
        <end position="28"/>
    </location>
</feature>
<evidence type="ECO:0000313" key="3">
    <source>
        <dbReference type="Proteomes" id="UP001430953"/>
    </source>
</evidence>